<keyword evidence="2 11" id="KW-0813">Transport</keyword>
<protein>
    <recommendedName>
        <fullName evidence="11">Chloride channel protein</fullName>
    </recommendedName>
</protein>
<evidence type="ECO:0000256" key="10">
    <source>
        <dbReference type="PROSITE-ProRule" id="PRU00703"/>
    </source>
</evidence>
<feature type="transmembrane region" description="Helical" evidence="11">
    <location>
        <begin position="441"/>
        <end position="469"/>
    </location>
</feature>
<evidence type="ECO:0000256" key="8">
    <source>
        <dbReference type="ARBA" id="ARBA00023136"/>
    </source>
</evidence>
<evidence type="ECO:0000256" key="2">
    <source>
        <dbReference type="ARBA" id="ARBA00022448"/>
    </source>
</evidence>
<evidence type="ECO:0000259" key="12">
    <source>
        <dbReference type="PROSITE" id="PS51371"/>
    </source>
</evidence>
<dbReference type="SUPFAM" id="SSF81340">
    <property type="entry name" value="Clc chloride channel"/>
    <property type="match status" value="1"/>
</dbReference>
<comment type="caution">
    <text evidence="13">The sequence shown here is derived from an EMBL/GenBank/DDBJ whole genome shotgun (WGS) entry which is preliminary data.</text>
</comment>
<evidence type="ECO:0000313" key="13">
    <source>
        <dbReference type="EMBL" id="KAF0730501.1"/>
    </source>
</evidence>
<dbReference type="VEuPathDB" id="FungiDB:AeMF1_015869"/>
<feature type="transmembrane region" description="Helical" evidence="11">
    <location>
        <begin position="350"/>
        <end position="367"/>
    </location>
</feature>
<evidence type="ECO:0000313" key="14">
    <source>
        <dbReference type="Proteomes" id="UP000481153"/>
    </source>
</evidence>
<evidence type="ECO:0000256" key="5">
    <source>
        <dbReference type="ARBA" id="ARBA00022989"/>
    </source>
</evidence>
<keyword evidence="6 11" id="KW-0406">Ion transport</keyword>
<feature type="transmembrane region" description="Helical" evidence="11">
    <location>
        <begin position="490"/>
        <end position="514"/>
    </location>
</feature>
<dbReference type="PANTHER" id="PTHR11689:SF136">
    <property type="entry name" value="H(+)_CL(-) EXCHANGE TRANSPORTER 7"/>
    <property type="match status" value="1"/>
</dbReference>
<evidence type="ECO:0000256" key="7">
    <source>
        <dbReference type="ARBA" id="ARBA00023122"/>
    </source>
</evidence>
<dbReference type="AlphaFoldDB" id="A0A6G0WSN8"/>
<evidence type="ECO:0000256" key="1">
    <source>
        <dbReference type="ARBA" id="ARBA00004141"/>
    </source>
</evidence>
<comment type="caution">
    <text evidence="11">Lacks conserved residue(s) required for the propagation of feature annotation.</text>
</comment>
<reference evidence="13 14" key="1">
    <citation type="submission" date="2019-07" db="EMBL/GenBank/DDBJ databases">
        <title>Genomics analysis of Aphanomyces spp. identifies a new class of oomycete effector associated with host adaptation.</title>
        <authorList>
            <person name="Gaulin E."/>
        </authorList>
    </citation>
    <scope>NUCLEOTIDE SEQUENCE [LARGE SCALE GENOMIC DNA]</scope>
    <source>
        <strain evidence="13 14">ATCC 201684</strain>
    </source>
</reference>
<keyword evidence="3 11" id="KW-0812">Transmembrane</keyword>
<dbReference type="GO" id="GO:0016020">
    <property type="term" value="C:membrane"/>
    <property type="evidence" value="ECO:0007669"/>
    <property type="project" value="UniProtKB-SubCell"/>
</dbReference>
<dbReference type="Gene3D" id="1.10.3080.10">
    <property type="entry name" value="Clc chloride channel"/>
    <property type="match status" value="1"/>
</dbReference>
<keyword evidence="9 11" id="KW-0868">Chloride</keyword>
<dbReference type="InterPro" id="IPR001807">
    <property type="entry name" value="ClC"/>
</dbReference>
<dbReference type="PANTHER" id="PTHR11689">
    <property type="entry name" value="CHLORIDE CHANNEL PROTEIN CLC FAMILY MEMBER"/>
    <property type="match status" value="1"/>
</dbReference>
<sequence length="758" mass="81516">MSYRPLAPSSGNDAIPYKCVEFVSYSPRYAKSDSHLQHGRLPGTGVCGIPASSANKIMSFAKWLLTLIVGIAIAQIAVFIASTTSRLVKWKFDSLQKLLADEIRGDTMAGSGILFLIGFNIVLVGVASTITTYWAPSSAGSGIPEIKSTLNGVQVKAWLSARTLFGKVVGIILSVSGGLPVGKEGPMIHSGAIIAAFFSSRRAIRCWNWRPMSFLKENDVRDLVTCGAAAGVAAAFGAPIGGVLFALEEGASFLSPKLIWRAFFCAMVATFVVFGSSISSFSEMANKSFLFAFGKMDDPEVDTASYLPWELLVFVVIGSTGGVIGAIFTQINKYVLFRANVSKLPRYGKVLYVIGISLVLSVTWFFLSGAVGTCRVLPTAVAFNDKAHLVRHTCPLGQYNDLASLFLTPPESTLKNLLHLPNPVGVPPTFTITSLVVFGTLYFLGTAFVFGASITSGVFVPSIIVGAAFGRIAGQWLHAGDMDFINISTYALVGAAAVLGGVTRMTISLTIILLEATGDLQFALPLMMTLMPARWIGNLLSPGLYEAHIRCRGIPFLDWGPPPSAEHMSVLQVTTSDMAYCLGKRERVGSIVAALAQRPHQTSWAVVDRRYDAQLGVYENLLEGTIQRHVLVSLLRHKSTWTPFHARNATESESGLPDDSDVLDVEAAPDDDDVDASLMSTADMDCFVNLELYVNPSPTQINVEASAAQAYRQFRALGLSLMCVVSKRGELVGVVTRTQLHSLALGVIVTDNWADHDS</sequence>
<comment type="subcellular location">
    <subcellularLocation>
        <location evidence="1 11">Membrane</location>
        <topology evidence="1 11">Multi-pass membrane protein</topology>
    </subcellularLocation>
</comment>
<feature type="transmembrane region" description="Helical" evidence="11">
    <location>
        <begin position="113"/>
        <end position="135"/>
    </location>
</feature>
<gene>
    <name evidence="13" type="ORF">Ae201684_011925</name>
</gene>
<feature type="transmembrane region" description="Helical" evidence="11">
    <location>
        <begin position="60"/>
        <end position="81"/>
    </location>
</feature>
<keyword evidence="4" id="KW-0677">Repeat</keyword>
<dbReference type="Gene3D" id="3.10.580.10">
    <property type="entry name" value="CBS-domain"/>
    <property type="match status" value="1"/>
</dbReference>
<dbReference type="SUPFAM" id="SSF54631">
    <property type="entry name" value="CBS-domain pair"/>
    <property type="match status" value="1"/>
</dbReference>
<feature type="transmembrane region" description="Helical" evidence="11">
    <location>
        <begin position="306"/>
        <end position="329"/>
    </location>
</feature>
<evidence type="ECO:0000256" key="3">
    <source>
        <dbReference type="ARBA" id="ARBA00022692"/>
    </source>
</evidence>
<dbReference type="Proteomes" id="UP000481153">
    <property type="component" value="Unassembled WGS sequence"/>
</dbReference>
<dbReference type="InterPro" id="IPR046342">
    <property type="entry name" value="CBS_dom_sf"/>
</dbReference>
<evidence type="ECO:0000256" key="6">
    <source>
        <dbReference type="ARBA" id="ARBA00023065"/>
    </source>
</evidence>
<dbReference type="InterPro" id="IPR014743">
    <property type="entry name" value="Cl-channel_core"/>
</dbReference>
<dbReference type="EMBL" id="VJMJ01000153">
    <property type="protein sequence ID" value="KAF0730501.1"/>
    <property type="molecule type" value="Genomic_DNA"/>
</dbReference>
<dbReference type="PROSITE" id="PS51371">
    <property type="entry name" value="CBS"/>
    <property type="match status" value="1"/>
</dbReference>
<dbReference type="PRINTS" id="PR00762">
    <property type="entry name" value="CLCHANNEL"/>
</dbReference>
<feature type="transmembrane region" description="Helical" evidence="11">
    <location>
        <begin position="259"/>
        <end position="281"/>
    </location>
</feature>
<organism evidence="13 14">
    <name type="scientific">Aphanomyces euteiches</name>
    <dbReference type="NCBI Taxonomy" id="100861"/>
    <lineage>
        <taxon>Eukaryota</taxon>
        <taxon>Sar</taxon>
        <taxon>Stramenopiles</taxon>
        <taxon>Oomycota</taxon>
        <taxon>Saprolegniomycetes</taxon>
        <taxon>Saprolegniales</taxon>
        <taxon>Verrucalvaceae</taxon>
        <taxon>Aphanomyces</taxon>
    </lineage>
</organism>
<evidence type="ECO:0000256" key="11">
    <source>
        <dbReference type="RuleBase" id="RU361221"/>
    </source>
</evidence>
<feature type="domain" description="CBS" evidence="12">
    <location>
        <begin position="694"/>
        <end position="758"/>
    </location>
</feature>
<dbReference type="GO" id="GO:0005254">
    <property type="term" value="F:chloride channel activity"/>
    <property type="evidence" value="ECO:0007669"/>
    <property type="project" value="UniProtKB-UniRule"/>
</dbReference>
<dbReference type="InterPro" id="IPR051280">
    <property type="entry name" value="Cl-channel/antiporter"/>
</dbReference>
<feature type="transmembrane region" description="Helical" evidence="11">
    <location>
        <begin position="224"/>
        <end position="247"/>
    </location>
</feature>
<dbReference type="Pfam" id="PF00654">
    <property type="entry name" value="Voltage_CLC"/>
    <property type="match status" value="1"/>
</dbReference>
<dbReference type="InterPro" id="IPR000644">
    <property type="entry name" value="CBS_dom"/>
</dbReference>
<keyword evidence="5 11" id="KW-1133">Transmembrane helix</keyword>
<keyword evidence="8 11" id="KW-0472">Membrane</keyword>
<evidence type="ECO:0000256" key="9">
    <source>
        <dbReference type="ARBA" id="ARBA00023214"/>
    </source>
</evidence>
<accession>A0A6G0WSN8</accession>
<keyword evidence="7 10" id="KW-0129">CBS domain</keyword>
<comment type="similarity">
    <text evidence="11">Belongs to the chloride channel (TC 2.A.49) family.</text>
</comment>
<proteinExistence type="inferred from homology"/>
<feature type="transmembrane region" description="Helical" evidence="11">
    <location>
        <begin position="520"/>
        <end position="540"/>
    </location>
</feature>
<evidence type="ECO:0000256" key="4">
    <source>
        <dbReference type="ARBA" id="ARBA00022737"/>
    </source>
</evidence>
<keyword evidence="14" id="KW-1185">Reference proteome</keyword>
<name>A0A6G0WSN8_9STRA</name>